<proteinExistence type="predicted"/>
<organism evidence="1 2">
    <name type="scientific">Vibrio rotiferianus</name>
    <dbReference type="NCBI Taxonomy" id="190895"/>
    <lineage>
        <taxon>Bacteria</taxon>
        <taxon>Pseudomonadati</taxon>
        <taxon>Pseudomonadota</taxon>
        <taxon>Gammaproteobacteria</taxon>
        <taxon>Vibrionales</taxon>
        <taxon>Vibrionaceae</taxon>
        <taxon>Vibrio</taxon>
    </lineage>
</organism>
<keyword evidence="1" id="KW-0614">Plasmid</keyword>
<gene>
    <name evidence="1" type="ORF">VroAM7_48870</name>
</gene>
<evidence type="ECO:0000313" key="2">
    <source>
        <dbReference type="Proteomes" id="UP000315115"/>
    </source>
</evidence>
<reference evidence="2" key="1">
    <citation type="submission" date="2019-07" db="EMBL/GenBank/DDBJ databases">
        <title>Complete Genome Sequences of Vibrion rotiferianus strain AM7.</title>
        <authorList>
            <person name="Miyazaki K."/>
            <person name="Wiseschart A."/>
            <person name="Pootanakit K."/>
            <person name="Ishimori K."/>
            <person name="Kitahara K."/>
        </authorList>
    </citation>
    <scope>NUCLEOTIDE SEQUENCE [LARGE SCALE GENOMIC DNA]</scope>
    <source>
        <strain evidence="2">AM7</strain>
        <plasmid evidence="2">pam7 dna</plasmid>
    </source>
</reference>
<dbReference type="EMBL" id="AP019800">
    <property type="protein sequence ID" value="BBL92234.1"/>
    <property type="molecule type" value="Genomic_DNA"/>
</dbReference>
<accession>A0A510IEK7</accession>
<dbReference type="InterPro" id="IPR014729">
    <property type="entry name" value="Rossmann-like_a/b/a_fold"/>
</dbReference>
<dbReference type="Gene3D" id="3.40.50.620">
    <property type="entry name" value="HUPs"/>
    <property type="match status" value="1"/>
</dbReference>
<dbReference type="AlphaFoldDB" id="A0A510IEK7"/>
<sequence>MNIPAELLININTNELNVTSFDAESERKALHGRAYSLFRKAVDEIKIIKLSYLTTCATSFAKDSKVVVMSALQAHVELIKEGKIDNDTPFIVHSIDTGVENPLVVLNCLHSVRGLKKTCEALGVNLELNIGKPPLANQWAALYASGLKILCNAKSNSDCSIIMKIDTAAIVEKSLQAKYPNQEIVTLLGSRHQESARRSASVKKFTPSRTAEELIDNEQLVFCPIQDMSDDEVWSLIKMAKPLGGRSMTQSQYDIMGYCSHTFLYHLYKDSSQKGSCPTTAKTTQGESPGACGGSARTGCFVCLKSTRDKSGEASAQMARHRAYSLNSNKVRNWLQYVSSDIQYRSFLSKAIDYSNGESICLQPNSPSGEVLSTMIWFLSMLTFDEQKRAQEFKTLVENGRAHEDITISEIQSDDSLSEEDKSELIEVYTSFATRPLIEPINLELAVYLSGIHARDGVALPKFHALMVYLAVQGGERIPYPNVDLDKMVESKIPDPIMAIPSVPFENYNPEFNSELSQLGFDREMNCQVQDTFVRTKFQERDVKRLLPEYLTQVNNGYLSVQGLVPVPLFSISGEASRQRKSRKERSERRLLRRKGKIERATSRVNSYAFKARPETSVLEESTSRTVMGFAPHHIKEPVLEAIEFSSMSNERFEVDLNQYFEIMQFELPRLRKQWREEIKMNEELHGTMFIPSSTQAFNWLTETGILSLSRSAKLSSLRIMSRTNYFRSVGLHSLSNEQLVEMFHQRMAPKNTQIVSLMSMNEYRAFKAENLLEIRAKRSQSRQKVLKQQALRASDEATFQIELMNQMHANHGNYITESILDIVVSEILLSHGVKAFDERRFDLLKETSVAYLGMIKRHFTSSSVFSSYFRSDREYRCPVTEKNLEQVGRDLFAQSVEDGFELVRQLGQKTNMCHSKLVVYRMLLESNTADIETELNKAVASVRTLTEDAKTKASISFSGNLASIDWSNLRL</sequence>
<evidence type="ECO:0000313" key="1">
    <source>
        <dbReference type="EMBL" id="BBL92234.1"/>
    </source>
</evidence>
<name>A0A510IEK7_9VIBR</name>
<dbReference type="SUPFAM" id="SSF52402">
    <property type="entry name" value="Adenine nucleotide alpha hydrolases-like"/>
    <property type="match status" value="1"/>
</dbReference>
<evidence type="ECO:0008006" key="3">
    <source>
        <dbReference type="Google" id="ProtNLM"/>
    </source>
</evidence>
<protein>
    <recommendedName>
        <fullName evidence="3">Phosphoadenosine phosphosulphate reductase domain-containing protein</fullName>
    </recommendedName>
</protein>
<dbReference type="Proteomes" id="UP000315115">
    <property type="component" value="Plasmid pAM7"/>
</dbReference>
<geneLocation type="plasmid" evidence="2">
    <name>pam7 dna</name>
</geneLocation>
<dbReference type="RefSeq" id="WP_143694241.1">
    <property type="nucleotide sequence ID" value="NZ_AP019800.1"/>
</dbReference>